<name>A0AAC9LNW2_9FLAO</name>
<feature type="transmembrane region" description="Helical" evidence="5">
    <location>
        <begin position="85"/>
        <end position="103"/>
    </location>
</feature>
<feature type="transmembrane region" description="Helical" evidence="5">
    <location>
        <begin position="405"/>
        <end position="421"/>
    </location>
</feature>
<feature type="transmembrane region" description="Helical" evidence="5">
    <location>
        <begin position="384"/>
        <end position="399"/>
    </location>
</feature>
<feature type="transmembrane region" description="Helical" evidence="5">
    <location>
        <begin position="58"/>
        <end position="78"/>
    </location>
</feature>
<dbReference type="EMBL" id="CP019352">
    <property type="protein sequence ID" value="APY01514.1"/>
    <property type="molecule type" value="Genomic_DNA"/>
</dbReference>
<comment type="subcellular location">
    <subcellularLocation>
        <location evidence="1">Membrane</location>
        <topology evidence="1">Multi-pass membrane protein</topology>
    </subcellularLocation>
</comment>
<dbReference type="AlphaFoldDB" id="A0AAC9LNW2"/>
<keyword evidence="8" id="KW-1185">Reference proteome</keyword>
<feature type="transmembrane region" description="Helical" evidence="5">
    <location>
        <begin position="264"/>
        <end position="283"/>
    </location>
</feature>
<feature type="transmembrane region" description="Helical" evidence="5">
    <location>
        <begin position="115"/>
        <end position="133"/>
    </location>
</feature>
<evidence type="ECO:0000256" key="1">
    <source>
        <dbReference type="ARBA" id="ARBA00004141"/>
    </source>
</evidence>
<keyword evidence="3 5" id="KW-1133">Transmembrane helix</keyword>
<dbReference type="PANTHER" id="PTHR37422:SF13">
    <property type="entry name" value="LIPOPOLYSACCHARIDE BIOSYNTHESIS PROTEIN PA4999-RELATED"/>
    <property type="match status" value="1"/>
</dbReference>
<keyword evidence="4 5" id="KW-0472">Membrane</keyword>
<evidence type="ECO:0000256" key="4">
    <source>
        <dbReference type="ARBA" id="ARBA00023136"/>
    </source>
</evidence>
<organism evidence="7 8">
    <name type="scientific">Lacinutrix venerupis</name>
    <dbReference type="NCBI Taxonomy" id="1486034"/>
    <lineage>
        <taxon>Bacteria</taxon>
        <taxon>Pseudomonadati</taxon>
        <taxon>Bacteroidota</taxon>
        <taxon>Flavobacteriia</taxon>
        <taxon>Flavobacteriales</taxon>
        <taxon>Flavobacteriaceae</taxon>
        <taxon>Lacinutrix</taxon>
    </lineage>
</organism>
<feature type="transmembrane region" description="Helical" evidence="5">
    <location>
        <begin position="212"/>
        <end position="230"/>
    </location>
</feature>
<feature type="transmembrane region" description="Helical" evidence="5">
    <location>
        <begin position="236"/>
        <end position="252"/>
    </location>
</feature>
<dbReference type="RefSeq" id="WP_076734415.1">
    <property type="nucleotide sequence ID" value="NZ_CP019352.1"/>
</dbReference>
<feature type="transmembrane region" description="Helical" evidence="5">
    <location>
        <begin position="6"/>
        <end position="23"/>
    </location>
</feature>
<feature type="transmembrane region" description="Helical" evidence="5">
    <location>
        <begin position="184"/>
        <end position="205"/>
    </location>
</feature>
<evidence type="ECO:0000313" key="8">
    <source>
        <dbReference type="Proteomes" id="UP000187506"/>
    </source>
</evidence>
<evidence type="ECO:0000256" key="3">
    <source>
        <dbReference type="ARBA" id="ARBA00022989"/>
    </source>
</evidence>
<accession>A0AAC9LNW2</accession>
<dbReference type="PANTHER" id="PTHR37422">
    <property type="entry name" value="TEICHURONIC ACID BIOSYNTHESIS PROTEIN TUAE"/>
    <property type="match status" value="1"/>
</dbReference>
<dbReference type="Proteomes" id="UP000187506">
    <property type="component" value="Chromosome"/>
</dbReference>
<dbReference type="InterPro" id="IPR051533">
    <property type="entry name" value="WaaL-like"/>
</dbReference>
<evidence type="ECO:0000256" key="5">
    <source>
        <dbReference type="SAM" id="Phobius"/>
    </source>
</evidence>
<dbReference type="Pfam" id="PF04932">
    <property type="entry name" value="Wzy_C"/>
    <property type="match status" value="1"/>
</dbReference>
<dbReference type="InterPro" id="IPR007016">
    <property type="entry name" value="O-antigen_ligase-rel_domated"/>
</dbReference>
<gene>
    <name evidence="7" type="ORF">BWR22_10465</name>
</gene>
<feature type="domain" description="O-antigen ligase-related" evidence="6">
    <location>
        <begin position="220"/>
        <end position="367"/>
    </location>
</feature>
<feature type="transmembrane region" description="Helical" evidence="5">
    <location>
        <begin position="359"/>
        <end position="377"/>
    </location>
</feature>
<evidence type="ECO:0000313" key="7">
    <source>
        <dbReference type="EMBL" id="APY01514.1"/>
    </source>
</evidence>
<feature type="transmembrane region" description="Helical" evidence="5">
    <location>
        <begin position="145"/>
        <end position="164"/>
    </location>
</feature>
<reference evidence="7 8" key="1">
    <citation type="submission" date="2017-01" db="EMBL/GenBank/DDBJ databases">
        <title>Complete genome of Lacinutrix venerupis DOK2-8 isolated from seawater in Dokdo.</title>
        <authorList>
            <person name="Chi W.-J."/>
            <person name="Kim J.H."/>
        </authorList>
    </citation>
    <scope>NUCLEOTIDE SEQUENCE [LARGE SCALE GENOMIC DNA]</scope>
    <source>
        <strain evidence="7 8">DOK2-8</strain>
    </source>
</reference>
<feature type="transmembrane region" description="Helical" evidence="5">
    <location>
        <begin position="35"/>
        <end position="52"/>
    </location>
</feature>
<dbReference type="GO" id="GO:0016020">
    <property type="term" value="C:membrane"/>
    <property type="evidence" value="ECO:0007669"/>
    <property type="project" value="UniProtKB-SubCell"/>
</dbReference>
<protein>
    <recommendedName>
        <fullName evidence="6">O-antigen ligase-related domain-containing protein</fullName>
    </recommendedName>
</protein>
<keyword evidence="2 5" id="KW-0812">Transmembrane</keyword>
<evidence type="ECO:0000256" key="2">
    <source>
        <dbReference type="ARBA" id="ARBA00022692"/>
    </source>
</evidence>
<sequence length="435" mass="49139">MAVFAVPLLSNIYLVGIFIYFFFRIIKSTTKERTLEILLACAYIVGAEVFIRMTGGSILYEASKYMIMFFSLVGIVTTRLSQKSFVYVLYILLLIPGIFVTGFNQTADTVIRKAIAFNLSGPFCLGIVAIFCYQKVITYVSFQKLLFYIALPLISTTVYLFLYNPSVREVISGTGSNFDTSGGFGPNQVATVLGIGMFIFTVRFFSKSPYKFSKIINIILLAVISFRAIVTFSRGGVIVAIFMILAFIVLYFKKSTGKNKKRVVFLTTLFVFLGLSIWTISSLQTNGIIENRYNNEDALGREKEDFSTGRSDLMAFELNAFLENPFFGIGVGKSKELRFEKTGVKAASHNEMSRILSEHGLFGLFAFSILFLTPLILRIRNKSNIFFYSFFLFWFLTINHSSMRIAAPAFIYGLCLLSINYEKPPIHRKQAISKR</sequence>
<dbReference type="KEGG" id="lvn:BWR22_10465"/>
<evidence type="ECO:0000259" key="6">
    <source>
        <dbReference type="Pfam" id="PF04932"/>
    </source>
</evidence>
<proteinExistence type="predicted"/>